<evidence type="ECO:0000313" key="1">
    <source>
        <dbReference type="EMBL" id="MCO6045070.1"/>
    </source>
</evidence>
<keyword evidence="2" id="KW-1185">Reference proteome</keyword>
<proteinExistence type="predicted"/>
<comment type="caution">
    <text evidence="1">The sequence shown here is derived from an EMBL/GenBank/DDBJ whole genome shotgun (WGS) entry which is preliminary data.</text>
</comment>
<gene>
    <name evidence="1" type="ORF">NG895_14260</name>
</gene>
<dbReference type="EMBL" id="JAMXLR010000051">
    <property type="protein sequence ID" value="MCO6045070.1"/>
    <property type="molecule type" value="Genomic_DNA"/>
</dbReference>
<name>A0A9X2JGI3_9BACT</name>
<reference evidence="1" key="1">
    <citation type="submission" date="2022-06" db="EMBL/GenBank/DDBJ databases">
        <title>Aeoliella straminimaris, a novel planctomycete from sediments.</title>
        <authorList>
            <person name="Vitorino I.R."/>
            <person name="Lage O.M."/>
        </authorList>
    </citation>
    <scope>NUCLEOTIDE SEQUENCE</scope>
    <source>
        <strain evidence="1">ICT_H6.2</strain>
    </source>
</reference>
<organism evidence="1 2">
    <name type="scientific">Aeoliella straminimaris</name>
    <dbReference type="NCBI Taxonomy" id="2954799"/>
    <lineage>
        <taxon>Bacteria</taxon>
        <taxon>Pseudomonadati</taxon>
        <taxon>Planctomycetota</taxon>
        <taxon>Planctomycetia</taxon>
        <taxon>Pirellulales</taxon>
        <taxon>Lacipirellulaceae</taxon>
        <taxon>Aeoliella</taxon>
    </lineage>
</organism>
<accession>A0A9X2JGI3</accession>
<evidence type="ECO:0008006" key="3">
    <source>
        <dbReference type="Google" id="ProtNLM"/>
    </source>
</evidence>
<protein>
    <recommendedName>
        <fullName evidence="3">HipA-like protein</fullName>
    </recommendedName>
</protein>
<dbReference type="Proteomes" id="UP001155241">
    <property type="component" value="Unassembled WGS sequence"/>
</dbReference>
<dbReference type="RefSeq" id="WP_252853183.1">
    <property type="nucleotide sequence ID" value="NZ_JAMXLR010000051.1"/>
</dbReference>
<evidence type="ECO:0000313" key="2">
    <source>
        <dbReference type="Proteomes" id="UP001155241"/>
    </source>
</evidence>
<dbReference type="AlphaFoldDB" id="A0A9X2JGI3"/>
<dbReference type="Gene3D" id="1.10.1070.20">
    <property type="match status" value="1"/>
</dbReference>
<sequence>MGEYPTTRVDRSRRDQLESLGSKPKFWFRDGQKRLLFKADDRGTGEDWAEVIACELCKLIGMPHVHYDLATEYDGEKPVLPGVICENMAPPPRSLVLGNQMLLSLDPSYPSEQRWKVSQHTIKAVESALSHLQPVDDSWAVNQPLEVESALDSFCGYVLLDAWIANQDRHHENWGAIVGPLYRLAPTFDHGAALARNILDDERRERLSTKDRNRTIASFVKRGRSAFYSSGADKKPLSTIDAARSFAALAPRAAQAWVHRMLAVSQEELWNIIARVPKSRLSEIGQEFTLGLLIENQKRLEGALNP</sequence>